<evidence type="ECO:0000313" key="9">
    <source>
        <dbReference type="Proteomes" id="UP000270924"/>
    </source>
</evidence>
<dbReference type="Pfam" id="PF00612">
    <property type="entry name" value="IQ"/>
    <property type="match status" value="1"/>
</dbReference>
<dbReference type="FunCoup" id="A0A3P7E9J5">
    <property type="interactions" value="1197"/>
</dbReference>
<dbReference type="InterPro" id="IPR000569">
    <property type="entry name" value="HECT_dom"/>
</dbReference>
<protein>
    <recommendedName>
        <fullName evidence="3">HECT-type E3 ubiquitin transferase</fullName>
        <ecNumber evidence="3">2.3.2.26</ecNumber>
    </recommendedName>
</protein>
<organism evidence="8 9">
    <name type="scientific">Wuchereria bancrofti</name>
    <dbReference type="NCBI Taxonomy" id="6293"/>
    <lineage>
        <taxon>Eukaryota</taxon>
        <taxon>Metazoa</taxon>
        <taxon>Ecdysozoa</taxon>
        <taxon>Nematoda</taxon>
        <taxon>Chromadorea</taxon>
        <taxon>Rhabditida</taxon>
        <taxon>Spirurina</taxon>
        <taxon>Spiruromorpha</taxon>
        <taxon>Filarioidea</taxon>
        <taxon>Onchocercidae</taxon>
        <taxon>Wuchereria</taxon>
    </lineage>
</organism>
<keyword evidence="4" id="KW-0808">Transferase</keyword>
<accession>A0A3P7E9J5</accession>
<dbReference type="PROSITE" id="PS50237">
    <property type="entry name" value="HECT"/>
    <property type="match status" value="1"/>
</dbReference>
<dbReference type="InterPro" id="IPR035983">
    <property type="entry name" value="Hect_E3_ubiquitin_ligase"/>
</dbReference>
<dbReference type="FunFam" id="3.30.2160.10:FF:000002">
    <property type="entry name" value="Putative Ubiquitin-protein ligase E3C"/>
    <property type="match status" value="1"/>
</dbReference>
<name>A0A3P7E9J5_WUCBA</name>
<dbReference type="EMBL" id="UYWW01012169">
    <property type="protein sequence ID" value="VDM19221.1"/>
    <property type="molecule type" value="Genomic_DNA"/>
</dbReference>
<dbReference type="GO" id="GO:0000209">
    <property type="term" value="P:protein polyubiquitination"/>
    <property type="evidence" value="ECO:0007669"/>
    <property type="project" value="InterPro"/>
</dbReference>
<sequence>MAGNLNLYDFNGSIRRNKLQEAIFSDLAKKEDFMRKINEERIERQERSRRKIAAVKIQSAYRGYRIRKQFHNFLRSLFDKAGPVQSVTLLETQICRLAFFFRFDVDRERTLTLCSEAVILAQVVKANNLLDRRRRQQLLRCALVLLQHTDRTRSCTSALRFFEVFIKEEDCLILLNYGFYSSIMNLFSNCHQLSSPLYIEERLPQYSESLLQILVLPIDRLSKKSKAIYELFDTICKPRFEAITVCCLAPFLARLCKAGTWKLDDVMDALSSGDYRLSQDVSALLISYIVVVITSAFSLEKLNDLEKTKLIVVYASLTQNFTPPPEAMLTERTNNDDSDTEDESDDTIMAAISDVEPEILESILIYVNVFCLLHFLKNRELQVVERTAPFYLKTLISSLKFLLSNESFINALLGDRKGITSLCTLTYFIRIHSSANYISLTNLFSSFRQLIPSLWRLIMSLNTNTMFGVTQPLIRILERGENISHSDEQSLIPALSIFITLMTNALKIVDDDDFQNGGAGDTVFPLTLNQVADIVLHCRDLTLGLIDLAFPINSGPFQQSMMKSSKWANLFQDVTLLTKALHERDNRVSVMPHNFWSNHNRNVVVNSSLWQSEYGRRRRARRPFEFVRFLLDNRDSDANEDPPSASELRNLSIIRNIPFVIPFMQRIEIFTELLLRDRIRNDTSRNRHFIAVHRAALYEDAFRALQPHIVPDMKSTIRVQMVNWAGLEEAGVDGGGIFREFLFELLQTALDPSRGFFATTHEQLLYPNPLAPFLYPNNFVDHFYFIGRIIAKLIYEGLLADIRFANFFLLQWMGNPDGTVLDLELVKSYDPLLHKNLKFLKRCSTEEIENLDLDFSVMTDNFGVTEKVELKKDGSCIKVTADNRMEYIQLYVNYYLSKRVGLLPIISFFINKELSPMIAALRSGLRNVIDPEWLRMFSPLEISMLVGGSDSEIDFNELKKFTTVHNIKSEHDQEYMDLFWLVINEFSSGDKKKLLKFITGCPRPPIMGFKTLTPPMGIQLVHDVDKLPTAATCMNLLKLPLYDNAETLRRKLIYAVNCGAGFELS</sequence>
<dbReference type="SMART" id="SM00015">
    <property type="entry name" value="IQ"/>
    <property type="match status" value="1"/>
</dbReference>
<evidence type="ECO:0000259" key="7">
    <source>
        <dbReference type="PROSITE" id="PS50237"/>
    </source>
</evidence>
<evidence type="ECO:0000256" key="6">
    <source>
        <dbReference type="PROSITE-ProRule" id="PRU00104"/>
    </source>
</evidence>
<dbReference type="CDD" id="cd23767">
    <property type="entry name" value="IQCD"/>
    <property type="match status" value="1"/>
</dbReference>
<evidence type="ECO:0000256" key="2">
    <source>
        <dbReference type="ARBA" id="ARBA00004906"/>
    </source>
</evidence>
<dbReference type="SUPFAM" id="SSF56204">
    <property type="entry name" value="Hect, E3 ligase catalytic domain"/>
    <property type="match status" value="1"/>
</dbReference>
<dbReference type="InParanoid" id="A0A3P7E9J5"/>
<proteinExistence type="predicted"/>
<gene>
    <name evidence="8" type="ORF">WBA_LOCUS10406</name>
</gene>
<dbReference type="InterPro" id="IPR044611">
    <property type="entry name" value="E3A/B/C-like"/>
</dbReference>
<dbReference type="AlphaFoldDB" id="A0A3P7E9J5"/>
<evidence type="ECO:0000256" key="5">
    <source>
        <dbReference type="ARBA" id="ARBA00022786"/>
    </source>
</evidence>
<evidence type="ECO:0000256" key="3">
    <source>
        <dbReference type="ARBA" id="ARBA00012485"/>
    </source>
</evidence>
<evidence type="ECO:0000313" key="8">
    <source>
        <dbReference type="EMBL" id="VDM19221.1"/>
    </source>
</evidence>
<dbReference type="Proteomes" id="UP000270924">
    <property type="component" value="Unassembled WGS sequence"/>
</dbReference>
<dbReference type="OrthoDB" id="8068875at2759"/>
<dbReference type="Pfam" id="PF00632">
    <property type="entry name" value="HECT"/>
    <property type="match status" value="1"/>
</dbReference>
<comment type="catalytic activity">
    <reaction evidence="1">
        <text>S-ubiquitinyl-[E2 ubiquitin-conjugating enzyme]-L-cysteine + [acceptor protein]-L-lysine = [E2 ubiquitin-conjugating enzyme]-L-cysteine + N(6)-ubiquitinyl-[acceptor protein]-L-lysine.</text>
        <dbReference type="EC" id="2.3.2.26"/>
    </reaction>
</comment>
<feature type="domain" description="HECT" evidence="7">
    <location>
        <begin position="712"/>
        <end position="1065"/>
    </location>
</feature>
<dbReference type="InterPro" id="IPR000048">
    <property type="entry name" value="IQ_motif_EF-hand-BS"/>
</dbReference>
<keyword evidence="9" id="KW-1185">Reference proteome</keyword>
<reference evidence="8 9" key="1">
    <citation type="submission" date="2018-11" db="EMBL/GenBank/DDBJ databases">
        <authorList>
            <consortium name="Pathogen Informatics"/>
        </authorList>
    </citation>
    <scope>NUCLEOTIDE SEQUENCE [LARGE SCALE GENOMIC DNA]</scope>
</reference>
<dbReference type="GO" id="GO:0006511">
    <property type="term" value="P:ubiquitin-dependent protein catabolic process"/>
    <property type="evidence" value="ECO:0007669"/>
    <property type="project" value="TreeGrafter"/>
</dbReference>
<dbReference type="CDD" id="cd00078">
    <property type="entry name" value="HECTc"/>
    <property type="match status" value="1"/>
</dbReference>
<comment type="pathway">
    <text evidence="2">Protein modification; protein ubiquitination.</text>
</comment>
<dbReference type="OMA" id="IRVQMVN"/>
<dbReference type="PANTHER" id="PTHR45700">
    <property type="entry name" value="UBIQUITIN-PROTEIN LIGASE E3C"/>
    <property type="match status" value="1"/>
</dbReference>
<dbReference type="PANTHER" id="PTHR45700:SF2">
    <property type="entry name" value="UBIQUITIN-PROTEIN LIGASE E3C"/>
    <property type="match status" value="1"/>
</dbReference>
<evidence type="ECO:0000256" key="1">
    <source>
        <dbReference type="ARBA" id="ARBA00000885"/>
    </source>
</evidence>
<dbReference type="Gene3D" id="3.30.2160.10">
    <property type="entry name" value="Hect, E3 ligase catalytic domain"/>
    <property type="match status" value="1"/>
</dbReference>
<dbReference type="PROSITE" id="PS50096">
    <property type="entry name" value="IQ"/>
    <property type="match status" value="1"/>
</dbReference>
<dbReference type="Gene3D" id="3.30.2410.10">
    <property type="entry name" value="Hect, E3 ligase catalytic domain"/>
    <property type="match status" value="1"/>
</dbReference>
<dbReference type="Gene3D" id="3.90.1750.10">
    <property type="entry name" value="Hect, E3 ligase catalytic domains"/>
    <property type="match status" value="1"/>
</dbReference>
<dbReference type="GO" id="GO:0061630">
    <property type="term" value="F:ubiquitin protein ligase activity"/>
    <property type="evidence" value="ECO:0007669"/>
    <property type="project" value="UniProtKB-EC"/>
</dbReference>
<evidence type="ECO:0000256" key="4">
    <source>
        <dbReference type="ARBA" id="ARBA00022679"/>
    </source>
</evidence>
<dbReference type="EC" id="2.3.2.26" evidence="3"/>
<dbReference type="SMART" id="SM00119">
    <property type="entry name" value="HECTc"/>
    <property type="match status" value="1"/>
</dbReference>
<keyword evidence="5 6" id="KW-0833">Ubl conjugation pathway</keyword>
<feature type="active site" description="Glycyl thioester intermediate" evidence="6">
    <location>
        <position position="1033"/>
    </location>
</feature>